<feature type="region of interest" description="Disordered" evidence="1">
    <location>
        <begin position="48"/>
        <end position="70"/>
    </location>
</feature>
<feature type="compositionally biased region" description="Basic and acidic residues" evidence="1">
    <location>
        <begin position="53"/>
        <end position="70"/>
    </location>
</feature>
<protein>
    <submittedName>
        <fullName evidence="2">Uncharacterized protein</fullName>
    </submittedName>
</protein>
<gene>
    <name evidence="2" type="ORF">F4W18_15985</name>
</gene>
<evidence type="ECO:0000313" key="3">
    <source>
        <dbReference type="Proteomes" id="UP000322521"/>
    </source>
</evidence>
<evidence type="ECO:0000313" key="2">
    <source>
        <dbReference type="EMBL" id="KAA8671035.1"/>
    </source>
</evidence>
<proteinExistence type="predicted"/>
<accession>A0A5M9NK44</accession>
<sequence>MLAILAAILNFAIDVQLYNLQTAVKPLLGLANQQPKLYTKNLSSTSHVLNNLDDERRQQRYTEQSGREYE</sequence>
<organism evidence="2 3">
    <name type="scientific">Vibrio gigantis</name>
    <dbReference type="NCBI Taxonomy" id="296199"/>
    <lineage>
        <taxon>Bacteria</taxon>
        <taxon>Pseudomonadati</taxon>
        <taxon>Pseudomonadota</taxon>
        <taxon>Gammaproteobacteria</taxon>
        <taxon>Vibrionales</taxon>
        <taxon>Vibrionaceae</taxon>
        <taxon>Vibrio</taxon>
    </lineage>
</organism>
<name>A0A5M9NK44_9VIBR</name>
<evidence type="ECO:0000256" key="1">
    <source>
        <dbReference type="SAM" id="MobiDB-lite"/>
    </source>
</evidence>
<reference evidence="2 3" key="1">
    <citation type="submission" date="2019-09" db="EMBL/GenBank/DDBJ databases">
        <title>Draft genome sequence of various Type strains from the CCUG.</title>
        <authorList>
            <person name="Pineiro-Iglesias B."/>
            <person name="Tunovic T."/>
            <person name="Unosson C."/>
            <person name="Inganas E."/>
            <person name="Ohlen M."/>
            <person name="Cardew S."/>
            <person name="Jensie-Markopoulos S."/>
            <person name="Salva-Serra F."/>
            <person name="Jaen-Luchoro D."/>
            <person name="Karlsson R."/>
            <person name="Svensson-Stadler L."/>
            <person name="Chun J."/>
            <person name="Moore E."/>
        </authorList>
    </citation>
    <scope>NUCLEOTIDE SEQUENCE [LARGE SCALE GENOMIC DNA]</scope>
    <source>
        <strain evidence="2 3">CCUG 56969T</strain>
    </source>
</reference>
<dbReference type="Proteomes" id="UP000322521">
    <property type="component" value="Unassembled WGS sequence"/>
</dbReference>
<dbReference type="EMBL" id="VXJS01000010">
    <property type="protein sequence ID" value="KAA8671035.1"/>
    <property type="molecule type" value="Genomic_DNA"/>
</dbReference>
<dbReference type="AlphaFoldDB" id="A0A5M9NK44"/>
<keyword evidence="3" id="KW-1185">Reference proteome</keyword>
<comment type="caution">
    <text evidence="2">The sequence shown here is derived from an EMBL/GenBank/DDBJ whole genome shotgun (WGS) entry which is preliminary data.</text>
</comment>